<evidence type="ECO:0000313" key="5">
    <source>
        <dbReference type="EMBL" id="MQM30941.1"/>
    </source>
</evidence>
<dbReference type="EMBL" id="PDHS01000238">
    <property type="protein sequence ID" value="MQM30941.1"/>
    <property type="molecule type" value="Genomic_DNA"/>
</dbReference>
<dbReference type="CDD" id="cd02440">
    <property type="entry name" value="AdoMet_MTases"/>
    <property type="match status" value="1"/>
</dbReference>
<dbReference type="GO" id="GO:0008168">
    <property type="term" value="F:methyltransferase activity"/>
    <property type="evidence" value="ECO:0007669"/>
    <property type="project" value="UniProtKB-KW"/>
</dbReference>
<reference evidence="5 6" key="1">
    <citation type="submission" date="2017-09" db="EMBL/GenBank/DDBJ databases">
        <title>Metagenomic Analysis Reveals Denitrifying Candidatus Accumulibacter and Flanking Population as a Source of N2O.</title>
        <authorList>
            <person name="Gao H."/>
            <person name="Mao Y."/>
            <person name="Zhao X."/>
            <person name="Liu W.-T."/>
            <person name="Zhang T."/>
            <person name="Wells G."/>
        </authorList>
    </citation>
    <scope>NUCLEOTIDE SEQUENCE [LARGE SCALE GENOMIC DNA]</scope>
    <source>
        <strain evidence="5">CANDO_2_IC</strain>
    </source>
</reference>
<proteinExistence type="predicted"/>
<evidence type="ECO:0000256" key="2">
    <source>
        <dbReference type="ARBA" id="ARBA00022679"/>
    </source>
</evidence>
<name>A0A6A7RTV1_9PROT</name>
<dbReference type="Proteomes" id="UP000342300">
    <property type="component" value="Unassembled WGS sequence"/>
</dbReference>
<organism evidence="5 6">
    <name type="scientific">Candidatus Accumulibacter phosphatis</name>
    <dbReference type="NCBI Taxonomy" id="327160"/>
    <lineage>
        <taxon>Bacteria</taxon>
        <taxon>Pseudomonadati</taxon>
        <taxon>Pseudomonadota</taxon>
        <taxon>Betaproteobacteria</taxon>
        <taxon>Candidatus Accumulibacter</taxon>
    </lineage>
</organism>
<keyword evidence="3" id="KW-0949">S-adenosyl-L-methionine</keyword>
<gene>
    <name evidence="5" type="ORF">CRU78_10630</name>
</gene>
<dbReference type="InterPro" id="IPR013217">
    <property type="entry name" value="Methyltransf_12"/>
</dbReference>
<dbReference type="Gene3D" id="3.40.50.150">
    <property type="entry name" value="Vaccinia Virus protein VP39"/>
    <property type="match status" value="1"/>
</dbReference>
<comment type="caution">
    <text evidence="5">The sequence shown here is derived from an EMBL/GenBank/DDBJ whole genome shotgun (WGS) entry which is preliminary data.</text>
</comment>
<evidence type="ECO:0000256" key="3">
    <source>
        <dbReference type="ARBA" id="ARBA00022691"/>
    </source>
</evidence>
<protein>
    <recommendedName>
        <fullName evidence="4">Methyltransferase type 12 domain-containing protein</fullName>
    </recommendedName>
</protein>
<accession>A0A6A7RTV1</accession>
<dbReference type="GO" id="GO:0032259">
    <property type="term" value="P:methylation"/>
    <property type="evidence" value="ECO:0007669"/>
    <property type="project" value="UniProtKB-KW"/>
</dbReference>
<keyword evidence="1" id="KW-0489">Methyltransferase</keyword>
<keyword evidence="2" id="KW-0808">Transferase</keyword>
<evidence type="ECO:0000256" key="1">
    <source>
        <dbReference type="ARBA" id="ARBA00022603"/>
    </source>
</evidence>
<dbReference type="AlphaFoldDB" id="A0A6A7RTV1"/>
<dbReference type="SUPFAM" id="SSF53335">
    <property type="entry name" value="S-adenosyl-L-methionine-dependent methyltransferases"/>
    <property type="match status" value="1"/>
</dbReference>
<feature type="domain" description="Methyltransferase type 12" evidence="4">
    <location>
        <begin position="107"/>
        <end position="205"/>
    </location>
</feature>
<dbReference type="PANTHER" id="PTHR43464:SF19">
    <property type="entry name" value="UBIQUINONE BIOSYNTHESIS O-METHYLTRANSFERASE, MITOCHONDRIAL"/>
    <property type="match status" value="1"/>
</dbReference>
<dbReference type="Pfam" id="PF08242">
    <property type="entry name" value="Methyltransf_12"/>
    <property type="match status" value="1"/>
</dbReference>
<evidence type="ECO:0000259" key="4">
    <source>
        <dbReference type="Pfam" id="PF08242"/>
    </source>
</evidence>
<dbReference type="PANTHER" id="PTHR43464">
    <property type="entry name" value="METHYLTRANSFERASE"/>
    <property type="match status" value="1"/>
</dbReference>
<evidence type="ECO:0000313" key="6">
    <source>
        <dbReference type="Proteomes" id="UP000342300"/>
    </source>
</evidence>
<sequence length="623" mass="69482">MDVPRQGTFHHQPSAKLTLRRSVMDAAYFKDPDHGVWRRKNFAGIRYSDGLAAESAILDVVRSCSDLSVGSKELARHICDWPTEYHFSATRANLLRPFCIDKDKHVLELGCGCGALTRYLGESGATVTAVEGSLVRASITAARCRDLPNVHIVADSIQLFKPCMQFDIVTLIGVLEYAPIFIGGENPALQCLAIARRFLAPGGTLLLAIENQLGLKYFNGCTEDHVRELFFGLQDQYGAATPVTFGRAELQRLLNTAGFSATRFLLPFPDYKLPEILIAEDASAVPDLALHNLLARSQDRDYSGRRLRIFDEHLAWRPLARNGLLGDLANSFLVIAEAESSSAPPLLTTPWLAKIYSMSRRPTWVTETTIRLEPSGLRVSKLSPRKADEEEEVRIGPFTLLHQPSPDEAYIAGDLLLHKLQRLARERKLVEMAELGRQWLGLLFQGPPPTTFGLANQQVPGSLIDCIPANLISAETGELIMIDKEWQLREPIPMAWVILRGLVNTLYQCNFPHDFGQRTCSAVISELLALMGTTVSASLYEEISVLENIFQDACHDGRAPKPTFLTALENCVPRLPAVERISEIEDLLAENRSYKKALSCIENSMSWHITKPLRFLARVFMRH</sequence>
<dbReference type="InterPro" id="IPR029063">
    <property type="entry name" value="SAM-dependent_MTases_sf"/>
</dbReference>